<protein>
    <submittedName>
        <fullName evidence="2">Uncharacterized protein</fullName>
    </submittedName>
</protein>
<evidence type="ECO:0000313" key="2">
    <source>
        <dbReference type="EMBL" id="KAF2608200.1"/>
    </source>
</evidence>
<name>A0A3N6PKY5_BRACR</name>
<comment type="caution">
    <text evidence="2">The sequence shown here is derived from an EMBL/GenBank/DDBJ whole genome shotgun (WGS) entry which is preliminary data.</text>
</comment>
<feature type="compositionally biased region" description="Acidic residues" evidence="1">
    <location>
        <begin position="1"/>
        <end position="13"/>
    </location>
</feature>
<feature type="region of interest" description="Disordered" evidence="1">
    <location>
        <begin position="1"/>
        <end position="21"/>
    </location>
</feature>
<gene>
    <name evidence="2" type="ORF">F2Q68_00044008</name>
</gene>
<sequence length="74" mass="8537">MILEDFDMEEDSLPAENPNEAAFDLNKPTAELTTDEEEGNSFYRGDKSAHVFAERQSEKKKEKMKGVEVYEDVY</sequence>
<evidence type="ECO:0000256" key="1">
    <source>
        <dbReference type="SAM" id="MobiDB-lite"/>
    </source>
</evidence>
<dbReference type="Proteomes" id="UP000712281">
    <property type="component" value="Unassembled WGS sequence"/>
</dbReference>
<dbReference type="EMBL" id="QGKW02000276">
    <property type="protein sequence ID" value="KAF2608200.1"/>
    <property type="molecule type" value="Genomic_DNA"/>
</dbReference>
<organism evidence="2 3">
    <name type="scientific">Brassica cretica</name>
    <name type="common">Mustard</name>
    <dbReference type="NCBI Taxonomy" id="69181"/>
    <lineage>
        <taxon>Eukaryota</taxon>
        <taxon>Viridiplantae</taxon>
        <taxon>Streptophyta</taxon>
        <taxon>Embryophyta</taxon>
        <taxon>Tracheophyta</taxon>
        <taxon>Spermatophyta</taxon>
        <taxon>Magnoliopsida</taxon>
        <taxon>eudicotyledons</taxon>
        <taxon>Gunneridae</taxon>
        <taxon>Pentapetalae</taxon>
        <taxon>rosids</taxon>
        <taxon>malvids</taxon>
        <taxon>Brassicales</taxon>
        <taxon>Brassicaceae</taxon>
        <taxon>Brassiceae</taxon>
        <taxon>Brassica</taxon>
    </lineage>
</organism>
<evidence type="ECO:0000313" key="3">
    <source>
        <dbReference type="Proteomes" id="UP000712281"/>
    </source>
</evidence>
<proteinExistence type="predicted"/>
<dbReference type="AlphaFoldDB" id="A0A3N6PKY5"/>
<accession>A0A3N6PKY5</accession>
<reference evidence="2" key="1">
    <citation type="submission" date="2019-12" db="EMBL/GenBank/DDBJ databases">
        <title>Genome sequencing and annotation of Brassica cretica.</title>
        <authorList>
            <person name="Studholme D.J."/>
            <person name="Sarris P.F."/>
        </authorList>
    </citation>
    <scope>NUCLEOTIDE SEQUENCE</scope>
    <source>
        <strain evidence="2">PFS-001/15</strain>
        <tissue evidence="2">Leaf</tissue>
    </source>
</reference>